<accession>A0A916W384</accession>
<evidence type="ECO:0000256" key="1">
    <source>
        <dbReference type="SAM" id="MobiDB-lite"/>
    </source>
</evidence>
<proteinExistence type="predicted"/>
<reference evidence="2 3" key="1">
    <citation type="journal article" date="2014" name="Int. J. Syst. Evol. Microbiol.">
        <title>Complete genome sequence of Corynebacterium casei LMG S-19264T (=DSM 44701T), isolated from a smear-ripened cheese.</title>
        <authorList>
            <consortium name="US DOE Joint Genome Institute (JGI-PGF)"/>
            <person name="Walter F."/>
            <person name="Albersmeier A."/>
            <person name="Kalinowski J."/>
            <person name="Ruckert C."/>
        </authorList>
    </citation>
    <scope>NUCLEOTIDE SEQUENCE [LARGE SCALE GENOMIC DNA]</scope>
    <source>
        <strain evidence="2 3">CGMCC 1.15896</strain>
    </source>
</reference>
<comment type="caution">
    <text evidence="2">The sequence shown here is derived from an EMBL/GenBank/DDBJ whole genome shotgun (WGS) entry which is preliminary data.</text>
</comment>
<dbReference type="AlphaFoldDB" id="A0A916W384"/>
<name>A0A916W384_9HYPH</name>
<dbReference type="EMBL" id="BMKB01000008">
    <property type="protein sequence ID" value="GGA62628.1"/>
    <property type="molecule type" value="Genomic_DNA"/>
</dbReference>
<keyword evidence="3" id="KW-1185">Reference proteome</keyword>
<organism evidence="2 3">
    <name type="scientific">Pelagibacterium lentulum</name>
    <dbReference type="NCBI Taxonomy" id="2029865"/>
    <lineage>
        <taxon>Bacteria</taxon>
        <taxon>Pseudomonadati</taxon>
        <taxon>Pseudomonadota</taxon>
        <taxon>Alphaproteobacteria</taxon>
        <taxon>Hyphomicrobiales</taxon>
        <taxon>Devosiaceae</taxon>
        <taxon>Pelagibacterium</taxon>
    </lineage>
</organism>
<dbReference type="Proteomes" id="UP000596977">
    <property type="component" value="Unassembled WGS sequence"/>
</dbReference>
<protein>
    <submittedName>
        <fullName evidence="2">Uncharacterized protein</fullName>
    </submittedName>
</protein>
<sequence>MIASVSLNNYDSSDHILMGEAVIGYGKGNACEVDARHERDHNPAPAAIAGTGQRLR</sequence>
<evidence type="ECO:0000313" key="3">
    <source>
        <dbReference type="Proteomes" id="UP000596977"/>
    </source>
</evidence>
<gene>
    <name evidence="2" type="ORF">GCM10011499_36250</name>
</gene>
<evidence type="ECO:0000313" key="2">
    <source>
        <dbReference type="EMBL" id="GGA62628.1"/>
    </source>
</evidence>
<feature type="region of interest" description="Disordered" evidence="1">
    <location>
        <begin position="37"/>
        <end position="56"/>
    </location>
</feature>